<feature type="transmembrane region" description="Helical" evidence="1">
    <location>
        <begin position="7"/>
        <end position="27"/>
    </location>
</feature>
<proteinExistence type="predicted"/>
<protein>
    <recommendedName>
        <fullName evidence="3">General secretion pathway protein M</fullName>
    </recommendedName>
</protein>
<dbReference type="EMBL" id="FR695872">
    <property type="protein sequence ID" value="CBX29356.1"/>
    <property type="molecule type" value="Genomic_DNA"/>
</dbReference>
<accession>E1YFL2</accession>
<dbReference type="NCBIfam" id="NF040576">
    <property type="entry name" value="T2SS_GspM_XpsM"/>
    <property type="match status" value="1"/>
</dbReference>
<reference evidence="2" key="1">
    <citation type="journal article" date="2011" name="Environ. Microbiol.">
        <title>Genomic insights into the metabolic potential of the polycyclic aromatic hydrocarbon degrading sulfate-reducing Deltaproteobacterium N47.</title>
        <authorList>
            <person name="Bergmann F."/>
            <person name="Selesi D."/>
            <person name="Weinmaier T."/>
            <person name="Tischler P."/>
            <person name="Rattei T."/>
            <person name="Meckenstock R.U."/>
        </authorList>
    </citation>
    <scope>NUCLEOTIDE SEQUENCE</scope>
</reference>
<evidence type="ECO:0000313" key="2">
    <source>
        <dbReference type="EMBL" id="CBX29356.1"/>
    </source>
</evidence>
<dbReference type="Pfam" id="PF10741">
    <property type="entry name" value="T2SSM_b"/>
    <property type="match status" value="1"/>
</dbReference>
<dbReference type="InterPro" id="IPR034756">
    <property type="entry name" value="T2SSM_b"/>
</dbReference>
<evidence type="ECO:0000256" key="1">
    <source>
        <dbReference type="SAM" id="Phobius"/>
    </source>
</evidence>
<keyword evidence="1" id="KW-0812">Transmembrane</keyword>
<organism evidence="2">
    <name type="scientific">uncultured Desulfobacterium sp</name>
    <dbReference type="NCBI Taxonomy" id="201089"/>
    <lineage>
        <taxon>Bacteria</taxon>
        <taxon>Pseudomonadati</taxon>
        <taxon>Thermodesulfobacteriota</taxon>
        <taxon>Desulfobacteria</taxon>
        <taxon>Desulfobacterales</taxon>
        <taxon>Desulfobacteriaceae</taxon>
        <taxon>Desulfobacterium</taxon>
        <taxon>environmental samples</taxon>
    </lineage>
</organism>
<evidence type="ECO:0008006" key="3">
    <source>
        <dbReference type="Google" id="ProtNLM"/>
    </source>
</evidence>
<name>E1YFL2_9BACT</name>
<dbReference type="AlphaFoldDB" id="E1YFL2"/>
<gene>
    <name evidence="2" type="ORF">N47_J03370</name>
</gene>
<sequence>MKQKSKFLVITLPFTIILTGLVIYQYGFLKIRQEQASIEEMKTFKIKSLKKYMAMVARKPQLEKKLIRLKETREADNSKIIDGQTIALAAASLQNAVKGIITARGGTIYSERVEKPEDYNNFKKISITIDMSMPDTRALGDTLYSIETQTPFFVIKEFDARVKNYRDPKELLIKLKVSAITDAR</sequence>
<keyword evidence="1" id="KW-0472">Membrane</keyword>
<keyword evidence="1" id="KW-1133">Transmembrane helix</keyword>